<evidence type="ECO:0000256" key="5">
    <source>
        <dbReference type="ARBA" id="ARBA00022840"/>
    </source>
</evidence>
<keyword evidence="7 10" id="KW-0648">Protein biosynthesis</keyword>
<dbReference type="Pfam" id="PF00579">
    <property type="entry name" value="tRNA-synt_1b"/>
    <property type="match status" value="1"/>
</dbReference>
<sequence length="392" mass="44488">MKPIELIKQNAEALYGEEQLLEKLATGKRLKVKLGVDPTRPDLTFGHMVVFNKLRQFQDLGHEAILIIGDFTTLIGDPSGRSSTRPVLTEEEIKANAETYVNQAYNILDPDKTTVRFNSEWFNDMSFKDCLGLARKMTVARMLERDDFSKRFGSNTPISIIEFLYPLVQGYDSVMIEADVELGGTDQTFNCLVGRQLQKEAGQSEQAVLTLPLLVGTDGTKKMSKSQDNYIAFNDSPKEMFGKIMSISDEVMWDYYHLLLLKADEEVKVLKEQHPMELKKQLASILTSMIHGEGVGEHERGQFEQVFSQNKRPDEMPAFNWDELADEESQSLLNLLGNSKLIQSKKEARRLIQQGSVKVNDVKETDPFSMLSRPDDPMVIQAGKRIFLEIRP</sequence>
<dbReference type="RefSeq" id="WP_163962508.1">
    <property type="nucleotide sequence ID" value="NZ_JAAGNX010000001.1"/>
</dbReference>
<dbReference type="InterPro" id="IPR002307">
    <property type="entry name" value="Tyr-tRNA-ligase"/>
</dbReference>
<comment type="subunit">
    <text evidence="1 10">Homodimer.</text>
</comment>
<dbReference type="InterPro" id="IPR014729">
    <property type="entry name" value="Rossmann-like_a/b/a_fold"/>
</dbReference>
<dbReference type="GO" id="GO:0006437">
    <property type="term" value="P:tyrosyl-tRNA aminoacylation"/>
    <property type="evidence" value="ECO:0007669"/>
    <property type="project" value="UniProtKB-UniRule"/>
</dbReference>
<accession>A0A6B2LZL3</accession>
<dbReference type="Gene3D" id="3.40.50.620">
    <property type="entry name" value="HUPs"/>
    <property type="match status" value="1"/>
</dbReference>
<keyword evidence="8 10" id="KW-0030">Aminoacyl-tRNA synthetase</keyword>
<keyword evidence="2 10" id="KW-0963">Cytoplasm</keyword>
<dbReference type="EMBL" id="JAAGNX010000001">
    <property type="protein sequence ID" value="NDV61506.1"/>
    <property type="molecule type" value="Genomic_DNA"/>
</dbReference>
<dbReference type="NCBIfam" id="TIGR00234">
    <property type="entry name" value="tyrS"/>
    <property type="match status" value="1"/>
</dbReference>
<dbReference type="CDD" id="cd00165">
    <property type="entry name" value="S4"/>
    <property type="match status" value="1"/>
</dbReference>
<dbReference type="Pfam" id="PF22421">
    <property type="entry name" value="SYY_C-terminal"/>
    <property type="match status" value="1"/>
</dbReference>
<name>A0A6B2LZL3_9BACT</name>
<comment type="caution">
    <text evidence="10">Lacks conserved residue(s) required for the propagation of feature annotation.</text>
</comment>
<evidence type="ECO:0000313" key="13">
    <source>
        <dbReference type="EMBL" id="NDV61506.1"/>
    </source>
</evidence>
<feature type="binding site" evidence="10">
    <location>
        <position position="225"/>
    </location>
    <ligand>
        <name>ATP</name>
        <dbReference type="ChEBI" id="CHEBI:30616"/>
    </ligand>
</feature>
<feature type="short sequence motif" description="'KMSKS' region" evidence="10">
    <location>
        <begin position="222"/>
        <end position="226"/>
    </location>
</feature>
<keyword evidence="14" id="KW-1185">Reference proteome</keyword>
<evidence type="ECO:0000256" key="2">
    <source>
        <dbReference type="ARBA" id="ARBA00022490"/>
    </source>
</evidence>
<protein>
    <recommendedName>
        <fullName evidence="10">Tyrosine--tRNA ligase</fullName>
        <ecNumber evidence="10">6.1.1.1</ecNumber>
    </recommendedName>
    <alternativeName>
        <fullName evidence="10">Tyrosyl-tRNA synthetase</fullName>
        <shortName evidence="10">TyrRS</shortName>
    </alternativeName>
</protein>
<comment type="subcellular location">
    <subcellularLocation>
        <location evidence="10">Cytoplasm</location>
    </subcellularLocation>
</comment>
<organism evidence="13 14">
    <name type="scientific">Oceanipulchritudo coccoides</name>
    <dbReference type="NCBI Taxonomy" id="2706888"/>
    <lineage>
        <taxon>Bacteria</taxon>
        <taxon>Pseudomonadati</taxon>
        <taxon>Verrucomicrobiota</taxon>
        <taxon>Opitutia</taxon>
        <taxon>Puniceicoccales</taxon>
        <taxon>Oceanipulchritudinaceae</taxon>
        <taxon>Oceanipulchritudo</taxon>
    </lineage>
</organism>
<comment type="caution">
    <text evidence="13">The sequence shown here is derived from an EMBL/GenBank/DDBJ whole genome shotgun (WGS) entry which is preliminary data.</text>
</comment>
<dbReference type="FunFam" id="3.40.50.620:FF:000061">
    <property type="entry name" value="Tyrosine--tRNA ligase"/>
    <property type="match status" value="1"/>
</dbReference>
<dbReference type="GO" id="GO:0004831">
    <property type="term" value="F:tyrosine-tRNA ligase activity"/>
    <property type="evidence" value="ECO:0007669"/>
    <property type="project" value="UniProtKB-UniRule"/>
</dbReference>
<keyword evidence="3 10" id="KW-0436">Ligase</keyword>
<evidence type="ECO:0000256" key="8">
    <source>
        <dbReference type="ARBA" id="ARBA00023146"/>
    </source>
</evidence>
<dbReference type="HAMAP" id="MF_02007">
    <property type="entry name" value="Tyr_tRNA_synth_type2"/>
    <property type="match status" value="1"/>
</dbReference>
<evidence type="ECO:0000256" key="10">
    <source>
        <dbReference type="HAMAP-Rule" id="MF_02007"/>
    </source>
</evidence>
<evidence type="ECO:0000256" key="9">
    <source>
        <dbReference type="ARBA" id="ARBA00048248"/>
    </source>
</evidence>
<reference evidence="13 14" key="1">
    <citation type="submission" date="2020-02" db="EMBL/GenBank/DDBJ databases">
        <title>Albibacoteraceae fam. nov., the first described family within the subdivision 4 Verrucomicrobia.</title>
        <authorList>
            <person name="Xi F."/>
        </authorList>
    </citation>
    <scope>NUCLEOTIDE SEQUENCE [LARGE SCALE GENOMIC DNA]</scope>
    <source>
        <strain evidence="13 14">CK1056</strain>
    </source>
</reference>
<dbReference type="GO" id="GO:0005524">
    <property type="term" value="F:ATP binding"/>
    <property type="evidence" value="ECO:0007669"/>
    <property type="project" value="UniProtKB-UniRule"/>
</dbReference>
<dbReference type="SUPFAM" id="SSF55174">
    <property type="entry name" value="Alpha-L RNA-binding motif"/>
    <property type="match status" value="1"/>
</dbReference>
<evidence type="ECO:0000256" key="1">
    <source>
        <dbReference type="ARBA" id="ARBA00011738"/>
    </source>
</evidence>
<dbReference type="Proteomes" id="UP000478417">
    <property type="component" value="Unassembled WGS sequence"/>
</dbReference>
<proteinExistence type="inferred from homology"/>
<evidence type="ECO:0000256" key="3">
    <source>
        <dbReference type="ARBA" id="ARBA00022598"/>
    </source>
</evidence>
<dbReference type="GO" id="GO:0003723">
    <property type="term" value="F:RNA binding"/>
    <property type="evidence" value="ECO:0007669"/>
    <property type="project" value="UniProtKB-KW"/>
</dbReference>
<keyword evidence="4 10" id="KW-0547">Nucleotide-binding</keyword>
<dbReference type="InterPro" id="IPR036986">
    <property type="entry name" value="S4_RNA-bd_sf"/>
</dbReference>
<keyword evidence="5 10" id="KW-0067">ATP-binding</keyword>
<dbReference type="InterPro" id="IPR054608">
    <property type="entry name" value="SYY-like_C"/>
</dbReference>
<evidence type="ECO:0000313" key="14">
    <source>
        <dbReference type="Proteomes" id="UP000478417"/>
    </source>
</evidence>
<dbReference type="AlphaFoldDB" id="A0A6B2LZL3"/>
<evidence type="ECO:0000259" key="12">
    <source>
        <dbReference type="Pfam" id="PF22421"/>
    </source>
</evidence>
<keyword evidence="6 11" id="KW-0694">RNA-binding</keyword>
<feature type="domain" description="Tyrosine--tRNA ligase SYY-like C-terminal" evidence="12">
    <location>
        <begin position="314"/>
        <end position="375"/>
    </location>
</feature>
<evidence type="ECO:0000256" key="11">
    <source>
        <dbReference type="PROSITE-ProRule" id="PRU00182"/>
    </source>
</evidence>
<evidence type="ECO:0000256" key="4">
    <source>
        <dbReference type="ARBA" id="ARBA00022741"/>
    </source>
</evidence>
<dbReference type="InterPro" id="IPR024088">
    <property type="entry name" value="Tyr-tRNA-ligase_bac-type"/>
</dbReference>
<dbReference type="InterPro" id="IPR002305">
    <property type="entry name" value="aa-tRNA-synth_Ic"/>
</dbReference>
<dbReference type="EC" id="6.1.1.1" evidence="10"/>
<dbReference type="InterPro" id="IPR024108">
    <property type="entry name" value="Tyr-tRNA-ligase_bac_2"/>
</dbReference>
<dbReference type="Gene3D" id="1.10.240.10">
    <property type="entry name" value="Tyrosyl-Transfer RNA Synthetase"/>
    <property type="match status" value="1"/>
</dbReference>
<gene>
    <name evidence="10" type="primary">tyrS</name>
    <name evidence="13" type="ORF">G0Q06_03485</name>
</gene>
<comment type="function">
    <text evidence="10">Catalyzes the attachment of tyrosine to tRNA(Tyr) in a two-step reaction: tyrosine is first activated by ATP to form Tyr-AMP and then transferred to the acceptor end of tRNA(Tyr).</text>
</comment>
<evidence type="ECO:0000256" key="6">
    <source>
        <dbReference type="ARBA" id="ARBA00022884"/>
    </source>
</evidence>
<evidence type="ECO:0000256" key="7">
    <source>
        <dbReference type="ARBA" id="ARBA00022917"/>
    </source>
</evidence>
<dbReference type="PRINTS" id="PR01040">
    <property type="entry name" value="TRNASYNTHTYR"/>
</dbReference>
<comment type="catalytic activity">
    <reaction evidence="9 10">
        <text>tRNA(Tyr) + L-tyrosine + ATP = L-tyrosyl-tRNA(Tyr) + AMP + diphosphate + H(+)</text>
        <dbReference type="Rhea" id="RHEA:10220"/>
        <dbReference type="Rhea" id="RHEA-COMP:9706"/>
        <dbReference type="Rhea" id="RHEA-COMP:9707"/>
        <dbReference type="ChEBI" id="CHEBI:15378"/>
        <dbReference type="ChEBI" id="CHEBI:30616"/>
        <dbReference type="ChEBI" id="CHEBI:33019"/>
        <dbReference type="ChEBI" id="CHEBI:58315"/>
        <dbReference type="ChEBI" id="CHEBI:78442"/>
        <dbReference type="ChEBI" id="CHEBI:78536"/>
        <dbReference type="ChEBI" id="CHEBI:456215"/>
        <dbReference type="EC" id="6.1.1.1"/>
    </reaction>
</comment>
<dbReference type="PANTHER" id="PTHR11766">
    <property type="entry name" value="TYROSYL-TRNA SYNTHETASE"/>
    <property type="match status" value="1"/>
</dbReference>
<dbReference type="PROSITE" id="PS50889">
    <property type="entry name" value="S4"/>
    <property type="match status" value="1"/>
</dbReference>
<dbReference type="CDD" id="cd00805">
    <property type="entry name" value="TyrRS_core"/>
    <property type="match status" value="1"/>
</dbReference>
<dbReference type="Gene3D" id="3.10.290.10">
    <property type="entry name" value="RNA-binding S4 domain"/>
    <property type="match status" value="1"/>
</dbReference>
<dbReference type="GO" id="GO:0005829">
    <property type="term" value="C:cytosol"/>
    <property type="evidence" value="ECO:0007669"/>
    <property type="project" value="TreeGrafter"/>
</dbReference>
<comment type="similarity">
    <text evidence="10">Belongs to the class-I aminoacyl-tRNA synthetase family. TyrS type 2 subfamily.</text>
</comment>
<dbReference type="PANTHER" id="PTHR11766:SF1">
    <property type="entry name" value="TYROSINE--TRNA LIGASE"/>
    <property type="match status" value="1"/>
</dbReference>
<dbReference type="SUPFAM" id="SSF52374">
    <property type="entry name" value="Nucleotidylyl transferase"/>
    <property type="match status" value="1"/>
</dbReference>